<keyword evidence="2" id="KW-0472">Membrane</keyword>
<dbReference type="Proteomes" id="UP000236735">
    <property type="component" value="Unassembled WGS sequence"/>
</dbReference>
<feature type="transmembrane region" description="Helical" evidence="2">
    <location>
        <begin position="288"/>
        <end position="314"/>
    </location>
</feature>
<keyword evidence="2" id="KW-1133">Transmembrane helix</keyword>
<reference evidence="3 4" key="1">
    <citation type="submission" date="2016-10" db="EMBL/GenBank/DDBJ databases">
        <authorList>
            <person name="de Groot N.N."/>
        </authorList>
    </citation>
    <scope>NUCLEOTIDE SEQUENCE [LARGE SCALE GENOMIC DNA]</scope>
    <source>
        <strain evidence="3 4">AR32</strain>
    </source>
</reference>
<feature type="transmembrane region" description="Helical" evidence="2">
    <location>
        <begin position="116"/>
        <end position="134"/>
    </location>
</feature>
<feature type="transmembrane region" description="Helical" evidence="2">
    <location>
        <begin position="258"/>
        <end position="276"/>
    </location>
</feature>
<accession>A0A1H5RPA0</accession>
<evidence type="ECO:0000313" key="4">
    <source>
        <dbReference type="Proteomes" id="UP000236735"/>
    </source>
</evidence>
<evidence type="ECO:0000256" key="1">
    <source>
        <dbReference type="SAM" id="Coils"/>
    </source>
</evidence>
<dbReference type="AlphaFoldDB" id="A0A1H5RPA0"/>
<dbReference type="InterPro" id="IPR022134">
    <property type="entry name" value="DUF3667"/>
</dbReference>
<evidence type="ECO:0000256" key="2">
    <source>
        <dbReference type="SAM" id="Phobius"/>
    </source>
</evidence>
<sequence>MKALSYISDKGKRAVLLRAFHIWQRRPHEVAPLSEISHECASCGSIFNGNFCPRCGQSAKVGRFSFKKAFLLFLDVWGVGNRGMFRSLRDLMFRPGYMIRDYISGMQSAYFPPFKMFFLLAALSLVVAHGFSLGSDGDETKTDVNEKMEAVKQEMKQVKQEVSDEISLGNKSFQVTMDTDNLDSPLLNKSHGFFKMMNTLRKNNPAIFSLLSLVIFSLPLYFFFRSTPTIPDLRYSEFIVALVYTSNMYSIYSIAGNLLNSSILKVIAFLMVFVALKQFSGYSKRRVLWYLMLTVLFSLVIVVALAALGVYIAYLTSKG</sequence>
<feature type="transmembrane region" description="Helical" evidence="2">
    <location>
        <begin position="206"/>
        <end position="223"/>
    </location>
</feature>
<organism evidence="3 4">
    <name type="scientific">Xylanibacter ruminicola</name>
    <name type="common">Prevotella ruminicola</name>
    <dbReference type="NCBI Taxonomy" id="839"/>
    <lineage>
        <taxon>Bacteria</taxon>
        <taxon>Pseudomonadati</taxon>
        <taxon>Bacteroidota</taxon>
        <taxon>Bacteroidia</taxon>
        <taxon>Bacteroidales</taxon>
        <taxon>Prevotellaceae</taxon>
        <taxon>Xylanibacter</taxon>
    </lineage>
</organism>
<name>A0A1H5RPA0_XYLRU</name>
<gene>
    <name evidence="3" type="ORF">SAMN05216354_0234</name>
</gene>
<dbReference type="RefSeq" id="WP_103914905.1">
    <property type="nucleotide sequence ID" value="NZ_FNUV01000001.1"/>
</dbReference>
<feature type="coiled-coil region" evidence="1">
    <location>
        <begin position="141"/>
        <end position="168"/>
    </location>
</feature>
<keyword evidence="1" id="KW-0175">Coiled coil</keyword>
<proteinExistence type="predicted"/>
<dbReference type="EMBL" id="FNUV01000001">
    <property type="protein sequence ID" value="SEF39934.1"/>
    <property type="molecule type" value="Genomic_DNA"/>
</dbReference>
<evidence type="ECO:0008006" key="5">
    <source>
        <dbReference type="Google" id="ProtNLM"/>
    </source>
</evidence>
<evidence type="ECO:0000313" key="3">
    <source>
        <dbReference type="EMBL" id="SEF39934.1"/>
    </source>
</evidence>
<protein>
    <recommendedName>
        <fullName evidence="5">DUF3667 domain-containing protein</fullName>
    </recommendedName>
</protein>
<dbReference type="Pfam" id="PF12412">
    <property type="entry name" value="DUF3667"/>
    <property type="match status" value="1"/>
</dbReference>
<keyword evidence="2" id="KW-0812">Transmembrane</keyword>